<evidence type="ECO:0000313" key="2">
    <source>
        <dbReference type="Proteomes" id="UP000032180"/>
    </source>
</evidence>
<dbReference type="EnsemblPlants" id="LPERR02G06810.1">
    <property type="protein sequence ID" value="LPERR02G06810.1"/>
    <property type="gene ID" value="LPERR02G06810"/>
</dbReference>
<dbReference type="HOGENOM" id="CLU_2743656_0_0_1"/>
<name>A0A0D9VDI0_9ORYZ</name>
<sequence>MGWPPELEDRSELDGRELVVCSCIFAGKKGIRARALLRRCFTSFSFALCVVWSQAAAAACVNHGPWELFLL</sequence>
<evidence type="ECO:0000313" key="1">
    <source>
        <dbReference type="EnsemblPlants" id="LPERR02G06810.1"/>
    </source>
</evidence>
<dbReference type="Gramene" id="LPERR02G06810.1">
    <property type="protein sequence ID" value="LPERR02G06810.1"/>
    <property type="gene ID" value="LPERR02G06810"/>
</dbReference>
<proteinExistence type="predicted"/>
<reference evidence="1 2" key="1">
    <citation type="submission" date="2012-08" db="EMBL/GenBank/DDBJ databases">
        <title>Oryza genome evolution.</title>
        <authorList>
            <person name="Wing R.A."/>
        </authorList>
    </citation>
    <scope>NUCLEOTIDE SEQUENCE</scope>
</reference>
<accession>A0A0D9VDI0</accession>
<organism evidence="1 2">
    <name type="scientific">Leersia perrieri</name>
    <dbReference type="NCBI Taxonomy" id="77586"/>
    <lineage>
        <taxon>Eukaryota</taxon>
        <taxon>Viridiplantae</taxon>
        <taxon>Streptophyta</taxon>
        <taxon>Embryophyta</taxon>
        <taxon>Tracheophyta</taxon>
        <taxon>Spermatophyta</taxon>
        <taxon>Magnoliopsida</taxon>
        <taxon>Liliopsida</taxon>
        <taxon>Poales</taxon>
        <taxon>Poaceae</taxon>
        <taxon>BOP clade</taxon>
        <taxon>Oryzoideae</taxon>
        <taxon>Oryzeae</taxon>
        <taxon>Oryzinae</taxon>
        <taxon>Leersia</taxon>
    </lineage>
</organism>
<keyword evidence="2" id="KW-1185">Reference proteome</keyword>
<protein>
    <submittedName>
        <fullName evidence="1">Uncharacterized protein</fullName>
    </submittedName>
</protein>
<reference evidence="1" key="3">
    <citation type="submission" date="2015-04" db="UniProtKB">
        <authorList>
            <consortium name="EnsemblPlants"/>
        </authorList>
    </citation>
    <scope>IDENTIFICATION</scope>
</reference>
<reference evidence="2" key="2">
    <citation type="submission" date="2013-12" db="EMBL/GenBank/DDBJ databases">
        <authorList>
            <person name="Yu Y."/>
            <person name="Lee S."/>
            <person name="de Baynast K."/>
            <person name="Wissotski M."/>
            <person name="Liu L."/>
            <person name="Talag J."/>
            <person name="Goicoechea J."/>
            <person name="Angelova A."/>
            <person name="Jetty R."/>
            <person name="Kudrna D."/>
            <person name="Golser W."/>
            <person name="Rivera L."/>
            <person name="Zhang J."/>
            <person name="Wing R."/>
        </authorList>
    </citation>
    <scope>NUCLEOTIDE SEQUENCE</scope>
</reference>
<dbReference type="AlphaFoldDB" id="A0A0D9VDI0"/>
<dbReference type="Proteomes" id="UP000032180">
    <property type="component" value="Chromosome 2"/>
</dbReference>